<dbReference type="AlphaFoldDB" id="A0A7G9Z2F6"/>
<organism evidence="1">
    <name type="scientific">Candidatus Methanophaga sp. ANME-1 ERB7</name>
    <dbReference type="NCBI Taxonomy" id="2759913"/>
    <lineage>
        <taxon>Archaea</taxon>
        <taxon>Methanobacteriati</taxon>
        <taxon>Methanobacteriota</taxon>
        <taxon>Stenosarchaea group</taxon>
        <taxon>Methanomicrobia</taxon>
        <taxon>Candidatus Methanophagales</taxon>
        <taxon>Candidatus Methanophagaceae</taxon>
        <taxon>Candidatus Methanophaga</taxon>
    </lineage>
</organism>
<dbReference type="EMBL" id="MT631579">
    <property type="protein sequence ID" value="QNO54440.1"/>
    <property type="molecule type" value="Genomic_DNA"/>
</dbReference>
<gene>
    <name evidence="1" type="ORF">IPKNHHKO_00015</name>
</gene>
<name>A0A7G9Z2F6_9EURY</name>
<sequence length="128" mass="14366">MSFRKKTGQPGNFRVQKRERAARFLTMVVPPLIDSASCAGNVVSNMLERVRTKRHERNASLTPLELAQYRFTCAVKSGTTSIHEGVATLMREIGADEATIYLRRDGNGPLEHYLTTDGSQASARKRWQ</sequence>
<proteinExistence type="predicted"/>
<protein>
    <submittedName>
        <fullName evidence="1">Uncharacterized protein</fullName>
    </submittedName>
</protein>
<evidence type="ECO:0000313" key="1">
    <source>
        <dbReference type="EMBL" id="QNO54440.1"/>
    </source>
</evidence>
<accession>A0A7G9Z2F6</accession>
<reference evidence="1" key="1">
    <citation type="submission" date="2020-06" db="EMBL/GenBank/DDBJ databases">
        <title>Unique genomic features of the anaerobic methanotrophic archaea.</title>
        <authorList>
            <person name="Chadwick G.L."/>
            <person name="Skennerton C.T."/>
            <person name="Laso-Perez R."/>
            <person name="Leu A.O."/>
            <person name="Speth D.R."/>
            <person name="Yu H."/>
            <person name="Morgan-Lang C."/>
            <person name="Hatzenpichler R."/>
            <person name="Goudeau D."/>
            <person name="Malmstrom R."/>
            <person name="Brazelton W.J."/>
            <person name="Woyke T."/>
            <person name="Hallam S.J."/>
            <person name="Tyson G.W."/>
            <person name="Wegener G."/>
            <person name="Boetius A."/>
            <person name="Orphan V."/>
        </authorList>
    </citation>
    <scope>NUCLEOTIDE SEQUENCE</scope>
</reference>